<dbReference type="PROSITE" id="PS00211">
    <property type="entry name" value="ABC_TRANSPORTER_1"/>
    <property type="match status" value="1"/>
</dbReference>
<dbReference type="EMBL" id="LROS01000007">
    <property type="protein sequence ID" value="OBR95927.1"/>
    <property type="molecule type" value="Genomic_DNA"/>
</dbReference>
<dbReference type="PATRIC" id="fig|1353534.3.peg.717"/>
<dbReference type="AlphaFoldDB" id="A0A1A6B0U7"/>
<evidence type="ECO:0000259" key="5">
    <source>
        <dbReference type="PROSITE" id="PS50893"/>
    </source>
</evidence>
<dbReference type="InterPro" id="IPR027417">
    <property type="entry name" value="P-loop_NTPase"/>
</dbReference>
<evidence type="ECO:0000313" key="7">
    <source>
        <dbReference type="Proteomes" id="UP000093954"/>
    </source>
</evidence>
<keyword evidence="4" id="KW-1278">Translocase</keyword>
<proteinExistence type="predicted"/>
<keyword evidence="2" id="KW-0547">Nucleotide-binding</keyword>
<evidence type="ECO:0000256" key="4">
    <source>
        <dbReference type="ARBA" id="ARBA00022967"/>
    </source>
</evidence>
<dbReference type="InterPro" id="IPR003593">
    <property type="entry name" value="AAA+_ATPase"/>
</dbReference>
<protein>
    <submittedName>
        <fullName evidence="6">Putative siderophore transport system ATP-binding protein YusV</fullName>
    </submittedName>
</protein>
<keyword evidence="3 6" id="KW-0067">ATP-binding</keyword>
<gene>
    <name evidence="6" type="primary">yusV_2</name>
    <name evidence="6" type="ORF">CLRAG_07080</name>
</gene>
<dbReference type="Gene3D" id="3.40.50.300">
    <property type="entry name" value="P-loop containing nucleotide triphosphate hydrolases"/>
    <property type="match status" value="1"/>
</dbReference>
<dbReference type="SUPFAM" id="SSF52540">
    <property type="entry name" value="P-loop containing nucleoside triphosphate hydrolases"/>
    <property type="match status" value="1"/>
</dbReference>
<dbReference type="RefSeq" id="WP_065077099.1">
    <property type="nucleotide sequence ID" value="NZ_LROS01000007.1"/>
</dbReference>
<name>A0A1A6B0U7_9CLOT</name>
<dbReference type="Proteomes" id="UP000093954">
    <property type="component" value="Unassembled WGS sequence"/>
</dbReference>
<feature type="domain" description="ABC transporter" evidence="5">
    <location>
        <begin position="9"/>
        <end position="243"/>
    </location>
</feature>
<dbReference type="PANTHER" id="PTHR42794:SF1">
    <property type="entry name" value="HEMIN IMPORT ATP-BINDING PROTEIN HMUV"/>
    <property type="match status" value="1"/>
</dbReference>
<dbReference type="PANTHER" id="PTHR42794">
    <property type="entry name" value="HEMIN IMPORT ATP-BINDING PROTEIN HMUV"/>
    <property type="match status" value="1"/>
</dbReference>
<dbReference type="GO" id="GO:0016887">
    <property type="term" value="F:ATP hydrolysis activity"/>
    <property type="evidence" value="ECO:0007669"/>
    <property type="project" value="InterPro"/>
</dbReference>
<dbReference type="NCBIfam" id="NF010068">
    <property type="entry name" value="PRK13548.1"/>
    <property type="match status" value="1"/>
</dbReference>
<reference evidence="6 7" key="1">
    <citation type="journal article" date="2012" name="Front. Microbiol.">
        <title>Draft Genome Sequence of the Virulent Strain 01-B526 of the Fish Pathogen Aeromonas salmonicida.</title>
        <authorList>
            <person name="Charette S.J."/>
            <person name="Brochu F."/>
            <person name="Boyle B."/>
            <person name="Filion G."/>
            <person name="Tanaka K.H."/>
            <person name="Derome N."/>
        </authorList>
    </citation>
    <scope>NUCLEOTIDE SEQUENCE [LARGE SCALE GENOMIC DNA]</scope>
    <source>
        <strain evidence="6 7">P11</strain>
    </source>
</reference>
<comment type="caution">
    <text evidence="6">The sequence shown here is derived from an EMBL/GenBank/DDBJ whole genome shotgun (WGS) entry which is preliminary data.</text>
</comment>
<dbReference type="InterPro" id="IPR017871">
    <property type="entry name" value="ABC_transporter-like_CS"/>
</dbReference>
<sequence length="276" mass="31368">MNNSNLCAVEVKNLNYSFDEVDILHDINIDFKKNKFYSIIGPNGSGKTTLLKNIAKTLKPYKSTVFIKDKDILDLKNKALARKLAVVPQNSDLNMDFSVQDIVLMGRAPYFSKLQSESENDYVIAKHAMEMTNTWKFHDKYINQLSGGEKQRVLIARALTQDTDIILLDEPISNLDIYHQIEILDNVKSLSKKITVIMVLHDLNFAAQYSDHVILVNSGRVVMQGAPREVLTEKNIKKVYKINVCIIKNPVTGKPYIIPIGQERDYPNKQNGNLND</sequence>
<evidence type="ECO:0000256" key="1">
    <source>
        <dbReference type="ARBA" id="ARBA00022448"/>
    </source>
</evidence>
<organism evidence="6 7">
    <name type="scientific">Clostridium ragsdalei P11</name>
    <dbReference type="NCBI Taxonomy" id="1353534"/>
    <lineage>
        <taxon>Bacteria</taxon>
        <taxon>Bacillati</taxon>
        <taxon>Bacillota</taxon>
        <taxon>Clostridia</taxon>
        <taxon>Eubacteriales</taxon>
        <taxon>Clostridiaceae</taxon>
        <taxon>Clostridium</taxon>
    </lineage>
</organism>
<dbReference type="SMART" id="SM00382">
    <property type="entry name" value="AAA"/>
    <property type="match status" value="1"/>
</dbReference>
<dbReference type="CDD" id="cd03214">
    <property type="entry name" value="ABC_Iron-Siderophores_B12_Hemin"/>
    <property type="match status" value="1"/>
</dbReference>
<evidence type="ECO:0000256" key="3">
    <source>
        <dbReference type="ARBA" id="ARBA00022840"/>
    </source>
</evidence>
<dbReference type="PROSITE" id="PS50893">
    <property type="entry name" value="ABC_TRANSPORTER_2"/>
    <property type="match status" value="1"/>
</dbReference>
<dbReference type="Pfam" id="PF00005">
    <property type="entry name" value="ABC_tran"/>
    <property type="match status" value="1"/>
</dbReference>
<dbReference type="FunFam" id="3.40.50.300:FF:000134">
    <property type="entry name" value="Iron-enterobactin ABC transporter ATP-binding protein"/>
    <property type="match status" value="1"/>
</dbReference>
<evidence type="ECO:0000313" key="6">
    <source>
        <dbReference type="EMBL" id="OBR95927.1"/>
    </source>
</evidence>
<dbReference type="GO" id="GO:0005524">
    <property type="term" value="F:ATP binding"/>
    <property type="evidence" value="ECO:0007669"/>
    <property type="project" value="UniProtKB-KW"/>
</dbReference>
<keyword evidence="7" id="KW-1185">Reference proteome</keyword>
<dbReference type="InterPro" id="IPR003439">
    <property type="entry name" value="ABC_transporter-like_ATP-bd"/>
</dbReference>
<keyword evidence="1" id="KW-0813">Transport</keyword>
<accession>A0A1A6B0U7</accession>
<evidence type="ECO:0000256" key="2">
    <source>
        <dbReference type="ARBA" id="ARBA00022741"/>
    </source>
</evidence>